<evidence type="ECO:0000256" key="8">
    <source>
        <dbReference type="ARBA" id="ARBA00023014"/>
    </source>
</evidence>
<protein>
    <submittedName>
        <fullName evidence="11">Ferredoxin-NADP reductase</fullName>
    </submittedName>
</protein>
<proteinExistence type="predicted"/>
<dbReference type="SUPFAM" id="SSF52343">
    <property type="entry name" value="Ferredoxin reductase-like, C-terminal NADP-linked domain"/>
    <property type="match status" value="1"/>
</dbReference>
<keyword evidence="9" id="KW-1133">Transmembrane helix</keyword>
<comment type="cofactor">
    <cofactor evidence="1">
        <name>FAD</name>
        <dbReference type="ChEBI" id="CHEBI:57692"/>
    </cofactor>
</comment>
<dbReference type="InterPro" id="IPR050415">
    <property type="entry name" value="MRET"/>
</dbReference>
<keyword evidence="6" id="KW-0560">Oxidoreductase</keyword>
<dbReference type="EMBL" id="JACGWX010000011">
    <property type="protein sequence ID" value="MBA8849031.1"/>
    <property type="molecule type" value="Genomic_DNA"/>
</dbReference>
<keyword evidence="9" id="KW-0472">Membrane</keyword>
<feature type="domain" description="FAD-binding FR-type" evidence="10">
    <location>
        <begin position="266"/>
        <end position="373"/>
    </location>
</feature>
<dbReference type="InterPro" id="IPR039261">
    <property type="entry name" value="FNR_nucleotide-bd"/>
</dbReference>
<comment type="caution">
    <text evidence="11">The sequence shown here is derived from an EMBL/GenBank/DDBJ whole genome shotgun (WGS) entry which is preliminary data.</text>
</comment>
<dbReference type="PROSITE" id="PS51384">
    <property type="entry name" value="FAD_FR"/>
    <property type="match status" value="1"/>
</dbReference>
<dbReference type="GO" id="GO:0046872">
    <property type="term" value="F:metal ion binding"/>
    <property type="evidence" value="ECO:0007669"/>
    <property type="project" value="UniProtKB-KW"/>
</dbReference>
<dbReference type="Gene3D" id="3.40.50.80">
    <property type="entry name" value="Nucleotide-binding domain of ferredoxin-NADP reductase (FNR) module"/>
    <property type="match status" value="1"/>
</dbReference>
<dbReference type="PANTHER" id="PTHR47354:SF6">
    <property type="entry name" value="NADH OXIDOREDUCTASE HCR"/>
    <property type="match status" value="1"/>
</dbReference>
<dbReference type="AlphaFoldDB" id="A0A839E8Y8"/>
<keyword evidence="12" id="KW-1185">Reference proteome</keyword>
<keyword evidence="8" id="KW-0411">Iron-sulfur</keyword>
<feature type="transmembrane region" description="Helical" evidence="9">
    <location>
        <begin position="221"/>
        <end position="238"/>
    </location>
</feature>
<keyword evidence="7" id="KW-0408">Iron</keyword>
<dbReference type="PANTHER" id="PTHR47354">
    <property type="entry name" value="NADH OXIDOREDUCTASE HCR"/>
    <property type="match status" value="1"/>
</dbReference>
<keyword evidence="4" id="KW-0479">Metal-binding</keyword>
<keyword evidence="2" id="KW-0285">Flavoprotein</keyword>
<evidence type="ECO:0000256" key="3">
    <source>
        <dbReference type="ARBA" id="ARBA00022714"/>
    </source>
</evidence>
<accession>A0A839E8Y8</accession>
<evidence type="ECO:0000256" key="7">
    <source>
        <dbReference type="ARBA" id="ARBA00023004"/>
    </source>
</evidence>
<evidence type="ECO:0000256" key="2">
    <source>
        <dbReference type="ARBA" id="ARBA00022630"/>
    </source>
</evidence>
<evidence type="ECO:0000256" key="1">
    <source>
        <dbReference type="ARBA" id="ARBA00001974"/>
    </source>
</evidence>
<feature type="transmembrane region" description="Helical" evidence="9">
    <location>
        <begin position="162"/>
        <end position="182"/>
    </location>
</feature>
<dbReference type="Proteomes" id="UP000585905">
    <property type="component" value="Unassembled WGS sequence"/>
</dbReference>
<dbReference type="Gene3D" id="2.40.30.10">
    <property type="entry name" value="Translation factors"/>
    <property type="match status" value="1"/>
</dbReference>
<organism evidence="11 12">
    <name type="scientific">Microcella alkalica</name>
    <dbReference type="NCBI Taxonomy" id="355930"/>
    <lineage>
        <taxon>Bacteria</taxon>
        <taxon>Bacillati</taxon>
        <taxon>Actinomycetota</taxon>
        <taxon>Actinomycetes</taxon>
        <taxon>Micrococcales</taxon>
        <taxon>Microbacteriaceae</taxon>
        <taxon>Microcella</taxon>
    </lineage>
</organism>
<evidence type="ECO:0000313" key="12">
    <source>
        <dbReference type="Proteomes" id="UP000585905"/>
    </source>
</evidence>
<dbReference type="InterPro" id="IPR017938">
    <property type="entry name" value="Riboflavin_synthase-like_b-brl"/>
</dbReference>
<evidence type="ECO:0000313" key="11">
    <source>
        <dbReference type="EMBL" id="MBA8849031.1"/>
    </source>
</evidence>
<keyword evidence="3" id="KW-0001">2Fe-2S</keyword>
<feature type="transmembrane region" description="Helical" evidence="9">
    <location>
        <begin position="188"/>
        <end position="209"/>
    </location>
</feature>
<evidence type="ECO:0000259" key="10">
    <source>
        <dbReference type="PROSITE" id="PS51384"/>
    </source>
</evidence>
<evidence type="ECO:0000256" key="9">
    <source>
        <dbReference type="SAM" id="Phobius"/>
    </source>
</evidence>
<dbReference type="CDD" id="cd00322">
    <property type="entry name" value="FNR_like"/>
    <property type="match status" value="1"/>
</dbReference>
<dbReference type="GO" id="GO:0016491">
    <property type="term" value="F:oxidoreductase activity"/>
    <property type="evidence" value="ECO:0007669"/>
    <property type="project" value="UniProtKB-KW"/>
</dbReference>
<dbReference type="InterPro" id="IPR017927">
    <property type="entry name" value="FAD-bd_FR_type"/>
</dbReference>
<gene>
    <name evidence="11" type="ORF">FHX53_002648</name>
</gene>
<evidence type="ECO:0000256" key="4">
    <source>
        <dbReference type="ARBA" id="ARBA00022723"/>
    </source>
</evidence>
<evidence type="ECO:0000256" key="6">
    <source>
        <dbReference type="ARBA" id="ARBA00023002"/>
    </source>
</evidence>
<dbReference type="SUPFAM" id="SSF63380">
    <property type="entry name" value="Riboflavin synthase domain-like"/>
    <property type="match status" value="1"/>
</dbReference>
<evidence type="ECO:0000256" key="5">
    <source>
        <dbReference type="ARBA" id="ARBA00022827"/>
    </source>
</evidence>
<dbReference type="RefSeq" id="WP_182491855.1">
    <property type="nucleotide sequence ID" value="NZ_BAAAOV010000001.1"/>
</dbReference>
<reference evidence="11 12" key="1">
    <citation type="submission" date="2020-07" db="EMBL/GenBank/DDBJ databases">
        <title>Sequencing the genomes of 1000 actinobacteria strains.</title>
        <authorList>
            <person name="Klenk H.-P."/>
        </authorList>
    </citation>
    <scope>NUCLEOTIDE SEQUENCE [LARGE SCALE GENOMIC DNA]</scope>
    <source>
        <strain evidence="11 12">DSM 19663</strain>
    </source>
</reference>
<sequence>MDAVTGRASMYRLATIALAAVLAMGLLLGALDIIGPDPIGLLATLGVVGVATLGANEIAARAARVVPHRESSVITALIIVCLVPPSVATLDLVGAAAAGVIASLSKYLLVWRGRHILNPAATGVWVAGLLGLTVGIWWIATPEMLPIVALGALLLLDRTRRLDIGVVLVALTVAIIGTRLVLTGATPLDAYLSVFVVYPVVFLAGYMLSEPITLPPRRWQQWLTAAVVAVAFSIPFSFALGPVLIYTSPELALLLGNVVAFAVSRRPGFALRLTGKRALSPTATEFRFAPTRPVRYAAGQWLELHLPHAADIRGTRRVFSIASAPSAAIGDSPEIAIGLRMPEQGSSFKRALAALEPGSLVRATQVSGDFLLPRDPAQPVVLVAGGIGVTPFASQLDELRRRGEERDVVIVVIPSGEDEILYEEVIEDSGARVVRLTRGELTAEGLREAVPDIARRRGYVSGAPGLVAAGRTALRAAGAKRVRTDYFAGY</sequence>
<feature type="transmembrane region" description="Helical" evidence="9">
    <location>
        <begin position="124"/>
        <end position="155"/>
    </location>
</feature>
<dbReference type="GO" id="GO:0051537">
    <property type="term" value="F:2 iron, 2 sulfur cluster binding"/>
    <property type="evidence" value="ECO:0007669"/>
    <property type="project" value="UniProtKB-KW"/>
</dbReference>
<feature type="transmembrane region" description="Helical" evidence="9">
    <location>
        <begin position="72"/>
        <end position="104"/>
    </location>
</feature>
<keyword evidence="5" id="KW-0274">FAD</keyword>
<name>A0A839E8Y8_9MICO</name>
<feature type="transmembrane region" description="Helical" evidence="9">
    <location>
        <begin position="39"/>
        <end position="60"/>
    </location>
</feature>
<keyword evidence="9" id="KW-0812">Transmembrane</keyword>